<dbReference type="AlphaFoldDB" id="A0A665TCH1"/>
<evidence type="ECO:0000256" key="4">
    <source>
        <dbReference type="ARBA" id="ARBA00023157"/>
    </source>
</evidence>
<dbReference type="PANTHER" id="PTHR46698">
    <property type="entry name" value="CROSSVEINLESS 2"/>
    <property type="match status" value="1"/>
</dbReference>
<dbReference type="InParanoid" id="A0A665TCH1"/>
<dbReference type="Pfam" id="PF00094">
    <property type="entry name" value="VWD"/>
    <property type="match status" value="2"/>
</dbReference>
<dbReference type="InterPro" id="IPR002919">
    <property type="entry name" value="TIL_dom"/>
</dbReference>
<dbReference type="Proteomes" id="UP000472264">
    <property type="component" value="Chromosome 11"/>
</dbReference>
<evidence type="ECO:0000256" key="3">
    <source>
        <dbReference type="ARBA" id="ARBA00022729"/>
    </source>
</evidence>
<dbReference type="InterPro" id="IPR014853">
    <property type="entry name" value="VWF/SSPO/ZAN-like_Cys-rich_dom"/>
</dbReference>
<protein>
    <recommendedName>
        <fullName evidence="6">VWFD domain-containing protein</fullName>
    </recommendedName>
</protein>
<reference evidence="7" key="3">
    <citation type="submission" date="2025-09" db="UniProtKB">
        <authorList>
            <consortium name="Ensembl"/>
        </authorList>
    </citation>
    <scope>IDENTIFICATION</scope>
</reference>
<evidence type="ECO:0000259" key="6">
    <source>
        <dbReference type="PROSITE" id="PS51233"/>
    </source>
</evidence>
<feature type="domain" description="VWFD" evidence="6">
    <location>
        <begin position="1"/>
        <end position="105"/>
    </location>
</feature>
<dbReference type="GO" id="GO:0030513">
    <property type="term" value="P:positive regulation of BMP signaling pathway"/>
    <property type="evidence" value="ECO:0007669"/>
    <property type="project" value="TreeGrafter"/>
</dbReference>
<dbReference type="InterPro" id="IPR036084">
    <property type="entry name" value="Ser_inhib-like_sf"/>
</dbReference>
<dbReference type="PANTHER" id="PTHR46698:SF7">
    <property type="entry name" value="VWFD DOMAIN-CONTAINING PROTEIN"/>
    <property type="match status" value="1"/>
</dbReference>
<proteinExistence type="predicted"/>
<reference evidence="7" key="1">
    <citation type="submission" date="2021-04" db="EMBL/GenBank/DDBJ databases">
        <authorList>
            <consortium name="Wellcome Sanger Institute Data Sharing"/>
        </authorList>
    </citation>
    <scope>NUCLEOTIDE SEQUENCE [LARGE SCALE GENOMIC DNA]</scope>
</reference>
<dbReference type="InterPro" id="IPR025615">
    <property type="entry name" value="TILa_dom"/>
</dbReference>
<evidence type="ECO:0000256" key="2">
    <source>
        <dbReference type="ARBA" id="ARBA00022525"/>
    </source>
</evidence>
<accession>A0A665TCH1</accession>
<dbReference type="SMART" id="SM00216">
    <property type="entry name" value="VWD"/>
    <property type="match status" value="1"/>
</dbReference>
<reference evidence="7" key="2">
    <citation type="submission" date="2025-08" db="UniProtKB">
        <authorList>
            <consortium name="Ensembl"/>
        </authorList>
    </citation>
    <scope>IDENTIFICATION</scope>
</reference>
<dbReference type="SMART" id="SM00832">
    <property type="entry name" value="C8"/>
    <property type="match status" value="1"/>
</dbReference>
<dbReference type="Ensembl" id="ENSENLT00000003862.1">
    <property type="protein sequence ID" value="ENSENLP00000003667.1"/>
    <property type="gene ID" value="ENSENLG00000001744.1"/>
</dbReference>
<dbReference type="OMA" id="FANCAQM"/>
<organism evidence="7 8">
    <name type="scientific">Echeneis naucrates</name>
    <name type="common">Live sharksucker</name>
    <dbReference type="NCBI Taxonomy" id="173247"/>
    <lineage>
        <taxon>Eukaryota</taxon>
        <taxon>Metazoa</taxon>
        <taxon>Chordata</taxon>
        <taxon>Craniata</taxon>
        <taxon>Vertebrata</taxon>
        <taxon>Euteleostomi</taxon>
        <taxon>Actinopterygii</taxon>
        <taxon>Neopterygii</taxon>
        <taxon>Teleostei</taxon>
        <taxon>Neoteleostei</taxon>
        <taxon>Acanthomorphata</taxon>
        <taxon>Carangaria</taxon>
        <taxon>Carangiformes</taxon>
        <taxon>Echeneidae</taxon>
        <taxon>Echeneis</taxon>
    </lineage>
</organism>
<keyword evidence="3" id="KW-0732">Signal</keyword>
<dbReference type="SUPFAM" id="SSF57567">
    <property type="entry name" value="Serine protease inhibitors"/>
    <property type="match status" value="1"/>
</dbReference>
<evidence type="ECO:0000313" key="7">
    <source>
        <dbReference type="Ensembl" id="ENSENLP00000003667.1"/>
    </source>
</evidence>
<evidence type="ECO:0000313" key="8">
    <source>
        <dbReference type="Proteomes" id="UP000472264"/>
    </source>
</evidence>
<dbReference type="GO" id="GO:0005576">
    <property type="term" value="C:extracellular region"/>
    <property type="evidence" value="ECO:0007669"/>
    <property type="project" value="UniProtKB-SubCell"/>
</dbReference>
<evidence type="ECO:0000256" key="5">
    <source>
        <dbReference type="ARBA" id="ARBA00023180"/>
    </source>
</evidence>
<keyword evidence="2" id="KW-0964">Secreted</keyword>
<dbReference type="Pfam" id="PF01826">
    <property type="entry name" value="TIL"/>
    <property type="match status" value="1"/>
</dbReference>
<dbReference type="CDD" id="cd19941">
    <property type="entry name" value="TIL"/>
    <property type="match status" value="1"/>
</dbReference>
<dbReference type="InterPro" id="IPR001846">
    <property type="entry name" value="VWF_type-D"/>
</dbReference>
<keyword evidence="8" id="KW-1185">Reference proteome</keyword>
<sequence length="548" mass="61297">MKNYSVFQINGEITNLPVKLKGNITIQQIGDFAEIKTAFGLLVSYDWVSTVHAKVPSIYADATCGLCGNNNYNPKDDLQLKNGTQGGSPEELGKSWRVAEIPGCVDGCKNDSQCPSCDITQKEKYETNKYCGLIRSPTGPFQQCHAIINPERVFQNCVYDVCLYNGKKGAWCNHLRRYTLQCQRRGVNVSQWRREDFCPKSKMMHPDNSHYEHCGDICHATCENGLPPVDCKRPCEETWVCNAGFLLSGRQCVPFDQCGCMYKNKYYRKGQSFLTRDCQQNCTCNGMNCQPHSCGPYANCVLRNSIRSCQPLENATCTITGDPHYKNFDNHHYDFQGTCTYTVAEACHLGGSYLKNFSVVVENEKWTRTDTPNLSVAKLVAVELIFCRCVPQLNGALTTIPFNLNDGQVEVFQEGFHYAITTDFGLKVTYDTVYRVEVTVPGTYMGKTCGLCGSFSNKTGEYELPDGKKTTDVKTFGAAWKVPVSSVVCEDGCTGDQCPKCDSVQKEDFEKDCGIIKNSKGPFAACHSQLNPEHYYRDLLFLHPAHST</sequence>
<comment type="subcellular location">
    <subcellularLocation>
        <location evidence="1">Secreted</location>
    </subcellularLocation>
</comment>
<dbReference type="Pfam" id="PF08742">
    <property type="entry name" value="C8"/>
    <property type="match status" value="1"/>
</dbReference>
<evidence type="ECO:0000256" key="1">
    <source>
        <dbReference type="ARBA" id="ARBA00004613"/>
    </source>
</evidence>
<name>A0A665TCH1_ECHNA</name>
<feature type="domain" description="VWFD" evidence="6">
    <location>
        <begin position="315"/>
        <end position="490"/>
    </location>
</feature>
<dbReference type="Pfam" id="PF12714">
    <property type="entry name" value="TILa"/>
    <property type="match status" value="1"/>
</dbReference>
<keyword evidence="5" id="KW-0325">Glycoprotein</keyword>
<dbReference type="PROSITE" id="PS51233">
    <property type="entry name" value="VWFD"/>
    <property type="match status" value="2"/>
</dbReference>
<keyword evidence="4" id="KW-1015">Disulfide bond</keyword>
<dbReference type="InterPro" id="IPR052424">
    <property type="entry name" value="Kielin_Chordin-BMP_Reg"/>
</dbReference>
<dbReference type="Gene3D" id="2.10.25.10">
    <property type="entry name" value="Laminin"/>
    <property type="match status" value="1"/>
</dbReference>